<dbReference type="EMBL" id="JBFXLU010000007">
    <property type="protein sequence ID" value="KAL2856455.1"/>
    <property type="molecule type" value="Genomic_DNA"/>
</dbReference>
<evidence type="ECO:0000313" key="2">
    <source>
        <dbReference type="Proteomes" id="UP001610446"/>
    </source>
</evidence>
<accession>A0ABR4KVZ0</accession>
<evidence type="ECO:0000313" key="1">
    <source>
        <dbReference type="EMBL" id="KAL2856455.1"/>
    </source>
</evidence>
<dbReference type="Proteomes" id="UP001610446">
    <property type="component" value="Unassembled WGS sequence"/>
</dbReference>
<reference evidence="1 2" key="1">
    <citation type="submission" date="2024-07" db="EMBL/GenBank/DDBJ databases">
        <title>Section-level genome sequencing and comparative genomics of Aspergillus sections Usti and Cavernicolus.</title>
        <authorList>
            <consortium name="Lawrence Berkeley National Laboratory"/>
            <person name="Nybo J.L."/>
            <person name="Vesth T.C."/>
            <person name="Theobald S."/>
            <person name="Frisvad J.C."/>
            <person name="Larsen T.O."/>
            <person name="Kjaerboelling I."/>
            <person name="Rothschild-Mancinelli K."/>
            <person name="Lyhne E.K."/>
            <person name="Kogle M.E."/>
            <person name="Barry K."/>
            <person name="Clum A."/>
            <person name="Na H."/>
            <person name="Ledsgaard L."/>
            <person name="Lin J."/>
            <person name="Lipzen A."/>
            <person name="Kuo A."/>
            <person name="Riley R."/>
            <person name="Mondo S."/>
            <person name="Labutti K."/>
            <person name="Haridas S."/>
            <person name="Pangalinan J."/>
            <person name="Salamov A.A."/>
            <person name="Simmons B.A."/>
            <person name="Magnuson J.K."/>
            <person name="Chen J."/>
            <person name="Drula E."/>
            <person name="Henrissat B."/>
            <person name="Wiebenga A."/>
            <person name="Lubbers R.J."/>
            <person name="Gomes A.C."/>
            <person name="Makela M.R."/>
            <person name="Stajich J."/>
            <person name="Grigoriev I.V."/>
            <person name="Mortensen U.H."/>
            <person name="De Vries R.P."/>
            <person name="Baker S.E."/>
            <person name="Andersen M.R."/>
        </authorList>
    </citation>
    <scope>NUCLEOTIDE SEQUENCE [LARGE SCALE GENOMIC DNA]</scope>
    <source>
        <strain evidence="1 2">CBS 123904</strain>
    </source>
</reference>
<organism evidence="1 2">
    <name type="scientific">Aspergillus pseudoustus</name>
    <dbReference type="NCBI Taxonomy" id="1810923"/>
    <lineage>
        <taxon>Eukaryota</taxon>
        <taxon>Fungi</taxon>
        <taxon>Dikarya</taxon>
        <taxon>Ascomycota</taxon>
        <taxon>Pezizomycotina</taxon>
        <taxon>Eurotiomycetes</taxon>
        <taxon>Eurotiomycetidae</taxon>
        <taxon>Eurotiales</taxon>
        <taxon>Aspergillaceae</taxon>
        <taxon>Aspergillus</taxon>
        <taxon>Aspergillus subgen. Nidulantes</taxon>
    </lineage>
</organism>
<protein>
    <recommendedName>
        <fullName evidence="3">F-box domain-containing protein</fullName>
    </recommendedName>
</protein>
<comment type="caution">
    <text evidence="1">The sequence shown here is derived from an EMBL/GenBank/DDBJ whole genome shotgun (WGS) entry which is preliminary data.</text>
</comment>
<name>A0ABR4KVZ0_9EURO</name>
<proteinExistence type="predicted"/>
<sequence>MAHSRILALPAPLLTETIAYALDESDYLPLLLVSRHVRGAAEDVIYRDISQHLLHVPDPCRRLRLLFYTLFNRRDLATRVRSLTVKCARDILSPPSESHDAERNFIRELDLPAPDGWLKGCEDNFPGAYITLLIVIAPNLLHLEIEASCMSQAFPDIFHPVALASFPEERRFQSLRSLTYGSGRDQRALDMTPFSSVVPFFYLPTLRELNLTGLFGRFHGWIDDEQPTSKIEQLSLCGFALDMERIDEVLAACPRLTTFTLGAKYKPSSIFRAYENLGRALTKVRSTIEEIDISYGEGIGFEQLSPPTPHPHANERMCAFAEFSALVVLRLPIVAYLGATPQEAPNLEGFLPEGLETLRVYDDIWAVGAEENGELYWWTLFRRLKQVLSSKSLPNLYEVNFFIQESAEWFDFQEAIDGLKEIADKVGVAIRYWEVAGDE</sequence>
<evidence type="ECO:0008006" key="3">
    <source>
        <dbReference type="Google" id="ProtNLM"/>
    </source>
</evidence>
<gene>
    <name evidence="1" type="ORF">BJY01DRAFT_242791</name>
</gene>
<keyword evidence="2" id="KW-1185">Reference proteome</keyword>